<name>A0ACC2TAL1_9FUNG</name>
<proteinExistence type="predicted"/>
<accession>A0ACC2TAL1</accession>
<sequence length="664" mass="71827">MIYIYIVLFYLVNGLPQNLFEGFANALNPETNGLARAALAPLNFLPSSSSGSPPGVDLKQFDGTLNGNIIDPSLETLSNFDMPANATAIKPEVNVNNLPSEHTDDNGINLSVEQMNENIGNLLGATTHIFDNNNEDNPIELTSKLIGENLNDLGDIVDMATNFFGNKSPKETPQPNFPAADLPDGVPAGFDFKDFFDGLSNMEQAKLQQSALNTNELSSPTSHTLANPNTNSLKEVDPSMQATPGKDASSNLSLNMKPTIGKMTKPKLSEQLSKNNLETVSPTDELTGEQSNTDTPAEEPVAEQSNTETTAEEPSAEQSNTEAPAEEPTTEQSNIETPTEEPSTEQSNTEAPAEEPTTEQSNIETPTEEPSTEQSNTEAPAEEPTTEQSNIETPTEEPSTEQSNTEAPAEEPTTEESNIETPTEEPVTEKSNMEIPIEEPTTEQSNMETSTEELADEQANKEPLIEGPASEKDNSETPAEALANKPSNAEASEDILSEVVNDGDRPINQGKQQGSTKEALDLKEMVENDSKANQDAKSKDPSRKPGSPKAPKVSAKQGIQPGFRGKQKRPSQQRDTSNASRRPLNNATTDPRKKGTKPTTNSHKIPASKAKAPRKSKLTPSPKSAYNSRFSYSSSKSNKRHATKARSNRVQPSAKRANPYYYMA</sequence>
<keyword evidence="2" id="KW-1185">Reference proteome</keyword>
<organism evidence="1 2">
    <name type="scientific">Entomophthora muscae</name>
    <dbReference type="NCBI Taxonomy" id="34485"/>
    <lineage>
        <taxon>Eukaryota</taxon>
        <taxon>Fungi</taxon>
        <taxon>Fungi incertae sedis</taxon>
        <taxon>Zoopagomycota</taxon>
        <taxon>Entomophthoromycotina</taxon>
        <taxon>Entomophthoromycetes</taxon>
        <taxon>Entomophthorales</taxon>
        <taxon>Entomophthoraceae</taxon>
        <taxon>Entomophthora</taxon>
    </lineage>
</organism>
<gene>
    <name evidence="1" type="ORF">DSO57_1035268</name>
</gene>
<comment type="caution">
    <text evidence="1">The sequence shown here is derived from an EMBL/GenBank/DDBJ whole genome shotgun (WGS) entry which is preliminary data.</text>
</comment>
<evidence type="ECO:0000313" key="2">
    <source>
        <dbReference type="Proteomes" id="UP001165960"/>
    </source>
</evidence>
<dbReference type="EMBL" id="QTSX02003148">
    <property type="protein sequence ID" value="KAJ9071609.1"/>
    <property type="molecule type" value="Genomic_DNA"/>
</dbReference>
<dbReference type="Proteomes" id="UP001165960">
    <property type="component" value="Unassembled WGS sequence"/>
</dbReference>
<evidence type="ECO:0000313" key="1">
    <source>
        <dbReference type="EMBL" id="KAJ9071609.1"/>
    </source>
</evidence>
<protein>
    <submittedName>
        <fullName evidence="1">Uncharacterized protein</fullName>
    </submittedName>
</protein>
<reference evidence="1" key="1">
    <citation type="submission" date="2022-04" db="EMBL/GenBank/DDBJ databases">
        <title>Genome of the entomopathogenic fungus Entomophthora muscae.</title>
        <authorList>
            <person name="Elya C."/>
            <person name="Lovett B.R."/>
            <person name="Lee E."/>
            <person name="Macias A.M."/>
            <person name="Hajek A.E."/>
            <person name="De Bivort B.L."/>
            <person name="Kasson M.T."/>
            <person name="De Fine Licht H.H."/>
            <person name="Stajich J.E."/>
        </authorList>
    </citation>
    <scope>NUCLEOTIDE SEQUENCE</scope>
    <source>
        <strain evidence="1">Berkeley</strain>
    </source>
</reference>